<accession>A0ABS4F9S3</accession>
<organism evidence="1 2">
    <name type="scientific">Paenibacillus lactis</name>
    <dbReference type="NCBI Taxonomy" id="228574"/>
    <lineage>
        <taxon>Bacteria</taxon>
        <taxon>Bacillati</taxon>
        <taxon>Bacillota</taxon>
        <taxon>Bacilli</taxon>
        <taxon>Bacillales</taxon>
        <taxon>Paenibacillaceae</taxon>
        <taxon>Paenibacillus</taxon>
    </lineage>
</organism>
<evidence type="ECO:0000313" key="2">
    <source>
        <dbReference type="Proteomes" id="UP000706926"/>
    </source>
</evidence>
<sequence>MDPQEVGAWISANMLDTDAWDRATEKKQAVALVQAERKLARWYPDITPMAVSIVAFQTVWELQGIDPALKYQKHNVKTVTDNGESISYKDGERPDVAPDVRALLGPTADELAEEAAEEAAQRQYGGVLI</sequence>
<proteinExistence type="predicted"/>
<reference evidence="1 2" key="1">
    <citation type="submission" date="2021-03" db="EMBL/GenBank/DDBJ databases">
        <title>Genomic Encyclopedia of Type Strains, Phase IV (KMG-IV): sequencing the most valuable type-strain genomes for metagenomic binning, comparative biology and taxonomic classification.</title>
        <authorList>
            <person name="Goeker M."/>
        </authorList>
    </citation>
    <scope>NUCLEOTIDE SEQUENCE [LARGE SCALE GENOMIC DNA]</scope>
    <source>
        <strain evidence="1 2">DSM 15596</strain>
    </source>
</reference>
<name>A0ABS4F9S3_9BACL</name>
<comment type="caution">
    <text evidence="1">The sequence shown here is derived from an EMBL/GenBank/DDBJ whole genome shotgun (WGS) entry which is preliminary data.</text>
</comment>
<keyword evidence="2" id="KW-1185">Reference proteome</keyword>
<evidence type="ECO:0008006" key="3">
    <source>
        <dbReference type="Google" id="ProtNLM"/>
    </source>
</evidence>
<dbReference type="RefSeq" id="WP_210094643.1">
    <property type="nucleotide sequence ID" value="NZ_DMBX01000007.1"/>
</dbReference>
<dbReference type="GeneID" id="95404106"/>
<gene>
    <name evidence="1" type="ORF">J2Z18_002091</name>
</gene>
<dbReference type="Proteomes" id="UP000706926">
    <property type="component" value="Unassembled WGS sequence"/>
</dbReference>
<evidence type="ECO:0000313" key="1">
    <source>
        <dbReference type="EMBL" id="MBP1892989.1"/>
    </source>
</evidence>
<dbReference type="EMBL" id="JAGGKI010000004">
    <property type="protein sequence ID" value="MBP1892989.1"/>
    <property type="molecule type" value="Genomic_DNA"/>
</dbReference>
<protein>
    <recommendedName>
        <fullName evidence="3">Phage protein</fullName>
    </recommendedName>
</protein>